<accession>A0A1H4TBR2</accession>
<dbReference type="GO" id="GO:0003700">
    <property type="term" value="F:DNA-binding transcription factor activity"/>
    <property type="evidence" value="ECO:0007669"/>
    <property type="project" value="InterPro"/>
</dbReference>
<evidence type="ECO:0000313" key="7">
    <source>
        <dbReference type="Proteomes" id="UP000182241"/>
    </source>
</evidence>
<dbReference type="Pfam" id="PF00126">
    <property type="entry name" value="HTH_1"/>
    <property type="match status" value="1"/>
</dbReference>
<dbReference type="InterPro" id="IPR036390">
    <property type="entry name" value="WH_DNA-bd_sf"/>
</dbReference>
<evidence type="ECO:0000256" key="1">
    <source>
        <dbReference type="ARBA" id="ARBA00009437"/>
    </source>
</evidence>
<proteinExistence type="inferred from homology"/>
<dbReference type="Proteomes" id="UP000182241">
    <property type="component" value="Unassembled WGS sequence"/>
</dbReference>
<dbReference type="PROSITE" id="PS50931">
    <property type="entry name" value="HTH_LYSR"/>
    <property type="match status" value="1"/>
</dbReference>
<feature type="domain" description="HTH lysR-type" evidence="5">
    <location>
        <begin position="4"/>
        <end position="61"/>
    </location>
</feature>
<evidence type="ECO:0000256" key="2">
    <source>
        <dbReference type="ARBA" id="ARBA00023015"/>
    </source>
</evidence>
<comment type="similarity">
    <text evidence="1">Belongs to the LysR transcriptional regulatory family.</text>
</comment>
<sequence length="309" mass="33039">METPSVESLRLLVAVADLGSISAAARACSISQPSASSRLRHLERQLRLDLLDRRTRGAELTPEGAAVTEWARSVTAAMDALQTGAEALRFDHTVRIACSQTIAEYLMPAWLARLREHTDEPVHLTVGNSAAVVADVRGHVADLGFIEGPTVPDDLASRTVRTDRMVLVAAPGDRLARRRDDRPLTAAELAELPLVTREPGAGTRDALEAALRRAGFEPDPRSIALGTNAAVKIMVAAGGRAAVLSELAVAAELRDGRLVEIPTEGVDLHRRLRAVRRKDAAPREVVDTLLAVASGRAAGTPRARRGSPR</sequence>
<dbReference type="PRINTS" id="PR00039">
    <property type="entry name" value="HTHLYSR"/>
</dbReference>
<evidence type="ECO:0000259" key="5">
    <source>
        <dbReference type="PROSITE" id="PS50931"/>
    </source>
</evidence>
<dbReference type="SUPFAM" id="SSF53850">
    <property type="entry name" value="Periplasmic binding protein-like II"/>
    <property type="match status" value="1"/>
</dbReference>
<dbReference type="OrthoDB" id="9808620at2"/>
<evidence type="ECO:0000256" key="3">
    <source>
        <dbReference type="ARBA" id="ARBA00023125"/>
    </source>
</evidence>
<dbReference type="Gene3D" id="1.10.10.10">
    <property type="entry name" value="Winged helix-like DNA-binding domain superfamily/Winged helix DNA-binding domain"/>
    <property type="match status" value="1"/>
</dbReference>
<organism evidence="6 7">
    <name type="scientific">Tsukamurella tyrosinosolvens</name>
    <dbReference type="NCBI Taxonomy" id="57704"/>
    <lineage>
        <taxon>Bacteria</taxon>
        <taxon>Bacillati</taxon>
        <taxon>Actinomycetota</taxon>
        <taxon>Actinomycetes</taxon>
        <taxon>Mycobacteriales</taxon>
        <taxon>Tsukamurellaceae</taxon>
        <taxon>Tsukamurella</taxon>
    </lineage>
</organism>
<dbReference type="SUPFAM" id="SSF46785">
    <property type="entry name" value="Winged helix' DNA-binding domain"/>
    <property type="match status" value="1"/>
</dbReference>
<evidence type="ECO:0000313" key="6">
    <source>
        <dbReference type="EMBL" id="SEC53584.1"/>
    </source>
</evidence>
<reference evidence="7" key="1">
    <citation type="submission" date="2016-10" db="EMBL/GenBank/DDBJ databases">
        <authorList>
            <person name="Varghese N."/>
            <person name="Submissions S."/>
        </authorList>
    </citation>
    <scope>NUCLEOTIDE SEQUENCE [LARGE SCALE GENOMIC DNA]</scope>
    <source>
        <strain evidence="7">DSM 44234</strain>
    </source>
</reference>
<dbReference type="InterPro" id="IPR005119">
    <property type="entry name" value="LysR_subst-bd"/>
</dbReference>
<dbReference type="GO" id="GO:0000976">
    <property type="term" value="F:transcription cis-regulatory region binding"/>
    <property type="evidence" value="ECO:0007669"/>
    <property type="project" value="TreeGrafter"/>
</dbReference>
<keyword evidence="4" id="KW-0804">Transcription</keyword>
<keyword evidence="3" id="KW-0238">DNA-binding</keyword>
<dbReference type="InterPro" id="IPR000847">
    <property type="entry name" value="LysR_HTH_N"/>
</dbReference>
<dbReference type="Pfam" id="PF03466">
    <property type="entry name" value="LysR_substrate"/>
    <property type="match status" value="1"/>
</dbReference>
<dbReference type="PANTHER" id="PTHR30126">
    <property type="entry name" value="HTH-TYPE TRANSCRIPTIONAL REGULATOR"/>
    <property type="match status" value="1"/>
</dbReference>
<gene>
    <name evidence="6" type="ORF">SAMN04489793_2539</name>
</gene>
<name>A0A1H4TBR2_TSUTY</name>
<dbReference type="EMBL" id="FNSA01000003">
    <property type="protein sequence ID" value="SEC53584.1"/>
    <property type="molecule type" value="Genomic_DNA"/>
</dbReference>
<dbReference type="STRING" id="57704.SAMN04489793_2539"/>
<protein>
    <submittedName>
        <fullName evidence="6">ModE molybdate transport repressor domain-containing protein</fullName>
    </submittedName>
</protein>
<dbReference type="Gene3D" id="3.40.190.10">
    <property type="entry name" value="Periplasmic binding protein-like II"/>
    <property type="match status" value="2"/>
</dbReference>
<keyword evidence="7" id="KW-1185">Reference proteome</keyword>
<dbReference type="PANTHER" id="PTHR30126:SF39">
    <property type="entry name" value="HTH-TYPE TRANSCRIPTIONAL REGULATOR CYSL"/>
    <property type="match status" value="1"/>
</dbReference>
<keyword evidence="2" id="KW-0805">Transcription regulation</keyword>
<evidence type="ECO:0000256" key="4">
    <source>
        <dbReference type="ARBA" id="ARBA00023163"/>
    </source>
</evidence>
<dbReference type="RefSeq" id="WP_068741970.1">
    <property type="nucleotide sequence ID" value="NZ_FNSA01000003.1"/>
</dbReference>
<dbReference type="AlphaFoldDB" id="A0A1H4TBR2"/>
<dbReference type="InterPro" id="IPR036388">
    <property type="entry name" value="WH-like_DNA-bd_sf"/>
</dbReference>